<keyword evidence="3" id="KW-0808">Transferase</keyword>
<evidence type="ECO:0000259" key="2">
    <source>
        <dbReference type="Pfam" id="PF01757"/>
    </source>
</evidence>
<keyword evidence="1" id="KW-1133">Transmembrane helix</keyword>
<feature type="transmembrane region" description="Helical" evidence="1">
    <location>
        <begin position="25"/>
        <end position="43"/>
    </location>
</feature>
<dbReference type="InterPro" id="IPR050879">
    <property type="entry name" value="Acyltransferase_3"/>
</dbReference>
<dbReference type="RefSeq" id="WP_004444968.1">
    <property type="nucleotide sequence ID" value="NZ_AKXB02000067.1"/>
</dbReference>
<dbReference type="GO" id="GO:0016020">
    <property type="term" value="C:membrane"/>
    <property type="evidence" value="ECO:0007669"/>
    <property type="project" value="TreeGrafter"/>
</dbReference>
<feature type="transmembrane region" description="Helical" evidence="1">
    <location>
        <begin position="93"/>
        <end position="115"/>
    </location>
</feature>
<dbReference type="InterPro" id="IPR002656">
    <property type="entry name" value="Acyl_transf_3_dom"/>
</dbReference>
<dbReference type="PANTHER" id="PTHR23028:SF53">
    <property type="entry name" value="ACYL_TRANSF_3 DOMAIN-CONTAINING PROTEIN"/>
    <property type="match status" value="1"/>
</dbReference>
<feature type="domain" description="Acyltransferase 3" evidence="2">
    <location>
        <begin position="21"/>
        <end position="116"/>
    </location>
</feature>
<dbReference type="AlphaFoldDB" id="M6YDX1"/>
<comment type="caution">
    <text evidence="3">The sequence shown here is derived from an EMBL/GenBank/DDBJ whole genome shotgun (WGS) entry which is preliminary data.</text>
</comment>
<protein>
    <submittedName>
        <fullName evidence="3">Acyltransferase domain protein</fullName>
    </submittedName>
</protein>
<organism evidence="3 4">
    <name type="scientific">Leptospira noguchii str. 2001034031</name>
    <dbReference type="NCBI Taxonomy" id="1193053"/>
    <lineage>
        <taxon>Bacteria</taxon>
        <taxon>Pseudomonadati</taxon>
        <taxon>Spirochaetota</taxon>
        <taxon>Spirochaetia</taxon>
        <taxon>Leptospirales</taxon>
        <taxon>Leptospiraceae</taxon>
        <taxon>Leptospira</taxon>
    </lineage>
</organism>
<keyword evidence="1" id="KW-0812">Transmembrane</keyword>
<reference evidence="3 4" key="1">
    <citation type="submission" date="2013-01" db="EMBL/GenBank/DDBJ databases">
        <authorList>
            <person name="Harkins D.M."/>
            <person name="Durkin A.S."/>
            <person name="Brinkac L.M."/>
            <person name="Haft D.H."/>
            <person name="Selengut J.D."/>
            <person name="Sanka R."/>
            <person name="DePew J."/>
            <person name="Purushe J."/>
            <person name="Whelen A.C."/>
            <person name="Vinetz J.M."/>
            <person name="Sutton G.G."/>
            <person name="Nierman W.C."/>
            <person name="Fouts D.E."/>
        </authorList>
    </citation>
    <scope>NUCLEOTIDE SEQUENCE [LARGE SCALE GENOMIC DNA]</scope>
    <source>
        <strain evidence="3 4">2001034031</strain>
    </source>
</reference>
<dbReference type="Proteomes" id="UP000012138">
    <property type="component" value="Unassembled WGS sequence"/>
</dbReference>
<accession>M6YDX1</accession>
<dbReference type="EMBL" id="AKXB02000067">
    <property type="protein sequence ID" value="EMO90021.1"/>
    <property type="molecule type" value="Genomic_DNA"/>
</dbReference>
<evidence type="ECO:0000256" key="1">
    <source>
        <dbReference type="SAM" id="Phobius"/>
    </source>
</evidence>
<feature type="transmembrane region" description="Helical" evidence="1">
    <location>
        <begin position="63"/>
        <end position="81"/>
    </location>
</feature>
<evidence type="ECO:0000313" key="4">
    <source>
        <dbReference type="Proteomes" id="UP000012138"/>
    </source>
</evidence>
<dbReference type="GO" id="GO:0009103">
    <property type="term" value="P:lipopolysaccharide biosynthetic process"/>
    <property type="evidence" value="ECO:0007669"/>
    <property type="project" value="TreeGrafter"/>
</dbReference>
<dbReference type="PANTHER" id="PTHR23028">
    <property type="entry name" value="ACETYLTRANSFERASE"/>
    <property type="match status" value="1"/>
</dbReference>
<sequence length="159" mass="18929">MIRKIFQYLFTPFLKNESEIQSLNGIRAVAILLVIVYHVWLPFEVSSLPNVLKNVISNFNSGVDLFFTLSGFLIYSGILKYRKNPNEFDKRKFILARSLRIFPPYYFCLFVLSLFSRTTKSFRGGDKPKRIPNRGNKKYFRKFKKCLCRHFLRFKLHKI</sequence>
<keyword evidence="3" id="KW-0012">Acyltransferase</keyword>
<name>M6YDX1_9LEPT</name>
<evidence type="ECO:0000313" key="3">
    <source>
        <dbReference type="EMBL" id="EMO90021.1"/>
    </source>
</evidence>
<proteinExistence type="predicted"/>
<dbReference type="Pfam" id="PF01757">
    <property type="entry name" value="Acyl_transf_3"/>
    <property type="match status" value="1"/>
</dbReference>
<gene>
    <name evidence="3" type="ORF">LEP1GSC024_3600</name>
</gene>
<dbReference type="GO" id="GO:0016747">
    <property type="term" value="F:acyltransferase activity, transferring groups other than amino-acyl groups"/>
    <property type="evidence" value="ECO:0007669"/>
    <property type="project" value="InterPro"/>
</dbReference>
<keyword evidence="1" id="KW-0472">Membrane</keyword>